<keyword evidence="5" id="KW-0808">Transferase</keyword>
<dbReference type="InterPro" id="IPR013024">
    <property type="entry name" value="GGCT-like"/>
</dbReference>
<accession>A0A7Y4MTP1</accession>
<evidence type="ECO:0000313" key="5">
    <source>
        <dbReference type="EMBL" id="NOJ81839.1"/>
    </source>
</evidence>
<dbReference type="RefSeq" id="WP_171443812.1">
    <property type="nucleotide sequence ID" value="NZ_JABFNS010000044.1"/>
</dbReference>
<dbReference type="PANTHER" id="PTHR12510:SF4">
    <property type="entry name" value="GAMMA-GLUTAMYLAMINECYCLOTRANSFERASE"/>
    <property type="match status" value="1"/>
</dbReference>
<organism evidence="5 6">
    <name type="scientific">Myxococcus xanthus</name>
    <dbReference type="NCBI Taxonomy" id="34"/>
    <lineage>
        <taxon>Bacteria</taxon>
        <taxon>Pseudomonadati</taxon>
        <taxon>Myxococcota</taxon>
        <taxon>Myxococcia</taxon>
        <taxon>Myxococcales</taxon>
        <taxon>Cystobacterineae</taxon>
        <taxon>Myxococcaceae</taxon>
        <taxon>Myxococcus</taxon>
    </lineage>
</organism>
<name>A0A7Y4MTP1_MYXXA</name>
<evidence type="ECO:0000259" key="4">
    <source>
        <dbReference type="Pfam" id="PF06094"/>
    </source>
</evidence>
<dbReference type="GO" id="GO:0005829">
    <property type="term" value="C:cytosol"/>
    <property type="evidence" value="ECO:0007669"/>
    <property type="project" value="TreeGrafter"/>
</dbReference>
<dbReference type="PANTHER" id="PTHR12510">
    <property type="entry name" value="TROPONIN C-AKIN-1 PROTEIN"/>
    <property type="match status" value="1"/>
</dbReference>
<reference evidence="5 6" key="1">
    <citation type="submission" date="2020-05" db="EMBL/GenBank/DDBJ databases">
        <authorList>
            <person name="Whitworth D."/>
        </authorList>
    </citation>
    <scope>NUCLEOTIDE SEQUENCE [LARGE SCALE GENOMIC DNA]</scope>
    <source>
        <strain evidence="5 6">AM005</strain>
    </source>
</reference>
<gene>
    <name evidence="5" type="ORF">HNV28_26500</name>
</gene>
<dbReference type="GO" id="GO:0016740">
    <property type="term" value="F:transferase activity"/>
    <property type="evidence" value="ECO:0007669"/>
    <property type="project" value="UniProtKB-KW"/>
</dbReference>
<dbReference type="InterPro" id="IPR009288">
    <property type="entry name" value="AIG2-like_dom"/>
</dbReference>
<comment type="caution">
    <text evidence="5">The sequence shown here is derived from an EMBL/GenBank/DDBJ whole genome shotgun (WGS) entry which is preliminary data.</text>
</comment>
<evidence type="ECO:0000256" key="3">
    <source>
        <dbReference type="RuleBase" id="RU367036"/>
    </source>
</evidence>
<dbReference type="Gene3D" id="3.10.490.10">
    <property type="entry name" value="Gamma-glutamyl cyclotransferase-like"/>
    <property type="match status" value="1"/>
</dbReference>
<dbReference type="CDD" id="cd06661">
    <property type="entry name" value="GGCT_like"/>
    <property type="match status" value="1"/>
</dbReference>
<evidence type="ECO:0000256" key="2">
    <source>
        <dbReference type="PIRSR" id="PIRSR639126-1"/>
    </source>
</evidence>
<dbReference type="Pfam" id="PF06094">
    <property type="entry name" value="GGACT"/>
    <property type="match status" value="1"/>
</dbReference>
<feature type="active site" description="Proton acceptor" evidence="2">
    <location>
        <position position="80"/>
    </location>
</feature>
<protein>
    <recommendedName>
        <fullName evidence="3">Gamma-glutamylcyclotransferase family protein</fullName>
    </recommendedName>
</protein>
<feature type="domain" description="Gamma-glutamylcyclotransferase AIG2-like" evidence="4">
    <location>
        <begin position="11"/>
        <end position="122"/>
    </location>
</feature>
<evidence type="ECO:0000313" key="6">
    <source>
        <dbReference type="Proteomes" id="UP000533080"/>
    </source>
</evidence>
<evidence type="ECO:0000256" key="1">
    <source>
        <dbReference type="ARBA" id="ARBA00008861"/>
    </source>
</evidence>
<sequence>MKRDSTSVTRVFVYGTLLSGEPNHHLLRGAHLVGPARTQPRFTLYDYGPFPALASGGKHTVEGEVYEVDALTLAALDRLEGHPRFYQRSPITLDGGARVEAYLFPKARLAGCPTIESGCWRRHIQARKSW</sequence>
<dbReference type="Proteomes" id="UP000533080">
    <property type="component" value="Unassembled WGS sequence"/>
</dbReference>
<dbReference type="SUPFAM" id="SSF110857">
    <property type="entry name" value="Gamma-glutamyl cyclotransferase-like"/>
    <property type="match status" value="1"/>
</dbReference>
<dbReference type="InterPro" id="IPR036568">
    <property type="entry name" value="GGCT-like_sf"/>
</dbReference>
<dbReference type="EMBL" id="JABFNT010000102">
    <property type="protein sequence ID" value="NOJ81839.1"/>
    <property type="molecule type" value="Genomic_DNA"/>
</dbReference>
<dbReference type="InterPro" id="IPR039126">
    <property type="entry name" value="GGACT"/>
</dbReference>
<comment type="similarity">
    <text evidence="1 3">Belongs to the gamma-glutamylcyclotransferase family.</text>
</comment>
<dbReference type="GO" id="GO:0061929">
    <property type="term" value="F:gamma-glutamylaminecyclotransferase activity"/>
    <property type="evidence" value="ECO:0007669"/>
    <property type="project" value="InterPro"/>
</dbReference>
<proteinExistence type="inferred from homology"/>
<dbReference type="AlphaFoldDB" id="A0A7Y4MTP1"/>